<evidence type="ECO:0000256" key="8">
    <source>
        <dbReference type="RuleBase" id="RU361233"/>
    </source>
</evidence>
<dbReference type="GO" id="GO:0005886">
    <property type="term" value="C:plasma membrane"/>
    <property type="evidence" value="ECO:0007669"/>
    <property type="project" value="UniProtKB-SubCell"/>
</dbReference>
<keyword evidence="11" id="KW-1185">Reference proteome</keyword>
<name>A0AAV1XV28_LUPLU</name>
<evidence type="ECO:0000313" key="11">
    <source>
        <dbReference type="Proteomes" id="UP001497480"/>
    </source>
</evidence>
<feature type="transmembrane region" description="Helical" evidence="8">
    <location>
        <begin position="144"/>
        <end position="165"/>
    </location>
</feature>
<comment type="subcellular location">
    <subcellularLocation>
        <location evidence="1 8">Cell membrane</location>
        <topology evidence="1 8">Multi-pass membrane protein</topology>
    </subcellularLocation>
</comment>
<evidence type="ECO:0000256" key="2">
    <source>
        <dbReference type="ARBA" id="ARBA00007651"/>
    </source>
</evidence>
<protein>
    <recommendedName>
        <fullName evidence="8">CASP-like protein</fullName>
    </recommendedName>
</protein>
<dbReference type="Pfam" id="PF04535">
    <property type="entry name" value="CASP_dom"/>
    <property type="match status" value="1"/>
</dbReference>
<keyword evidence="6 8" id="KW-1133">Transmembrane helix</keyword>
<proteinExistence type="inferred from homology"/>
<sequence>MEFTIARGEVYLRISAILILVLAACLIAFDTQTKVIVFTIEKKATYKDVNALKILVYITSVAAGYNMLQLCKHSAWAYSGSKFERSYISMAWISLLLDQMAVYITFASNSAALEASVLAITGSQTFEWIKLCNRFTRFCSQIGGAMFCGYVASFIMALISTISAYRVFRMYSPKLYTVSE</sequence>
<dbReference type="InterPro" id="IPR006702">
    <property type="entry name" value="CASP_dom"/>
</dbReference>
<feature type="transmembrane region" description="Helical" evidence="8">
    <location>
        <begin position="49"/>
        <end position="68"/>
    </location>
</feature>
<evidence type="ECO:0000256" key="4">
    <source>
        <dbReference type="ARBA" id="ARBA00022475"/>
    </source>
</evidence>
<dbReference type="AlphaFoldDB" id="A0AAV1XV28"/>
<evidence type="ECO:0000256" key="7">
    <source>
        <dbReference type="ARBA" id="ARBA00023136"/>
    </source>
</evidence>
<organism evidence="10 11">
    <name type="scientific">Lupinus luteus</name>
    <name type="common">European yellow lupine</name>
    <dbReference type="NCBI Taxonomy" id="3873"/>
    <lineage>
        <taxon>Eukaryota</taxon>
        <taxon>Viridiplantae</taxon>
        <taxon>Streptophyta</taxon>
        <taxon>Embryophyta</taxon>
        <taxon>Tracheophyta</taxon>
        <taxon>Spermatophyta</taxon>
        <taxon>Magnoliopsida</taxon>
        <taxon>eudicotyledons</taxon>
        <taxon>Gunneridae</taxon>
        <taxon>Pentapetalae</taxon>
        <taxon>rosids</taxon>
        <taxon>fabids</taxon>
        <taxon>Fabales</taxon>
        <taxon>Fabaceae</taxon>
        <taxon>Papilionoideae</taxon>
        <taxon>50 kb inversion clade</taxon>
        <taxon>genistoids sensu lato</taxon>
        <taxon>core genistoids</taxon>
        <taxon>Genisteae</taxon>
        <taxon>Lupinus</taxon>
    </lineage>
</organism>
<keyword evidence="4 8" id="KW-1003">Cell membrane</keyword>
<comment type="caution">
    <text evidence="8">Lacks conserved residue(s) required for the propagation of feature annotation.</text>
</comment>
<gene>
    <name evidence="10" type="ORF">LLUT_LOCUS26640</name>
</gene>
<dbReference type="Proteomes" id="UP001497480">
    <property type="component" value="Unassembled WGS sequence"/>
</dbReference>
<accession>A0AAV1XV28</accession>
<evidence type="ECO:0000256" key="1">
    <source>
        <dbReference type="ARBA" id="ARBA00004651"/>
    </source>
</evidence>
<reference evidence="10 11" key="1">
    <citation type="submission" date="2024-03" db="EMBL/GenBank/DDBJ databases">
        <authorList>
            <person name="Martinez-Hernandez J."/>
        </authorList>
    </citation>
    <scope>NUCLEOTIDE SEQUENCE [LARGE SCALE GENOMIC DNA]</scope>
</reference>
<keyword evidence="7 8" id="KW-0472">Membrane</keyword>
<feature type="transmembrane region" description="Helical" evidence="8">
    <location>
        <begin position="12"/>
        <end position="29"/>
    </location>
</feature>
<evidence type="ECO:0000313" key="10">
    <source>
        <dbReference type="EMBL" id="CAL0325580.1"/>
    </source>
</evidence>
<comment type="caution">
    <text evidence="10">The sequence shown here is derived from an EMBL/GenBank/DDBJ whole genome shotgun (WGS) entry which is preliminary data.</text>
</comment>
<dbReference type="EMBL" id="CAXHTB010000018">
    <property type="protein sequence ID" value="CAL0325580.1"/>
    <property type="molecule type" value="Genomic_DNA"/>
</dbReference>
<evidence type="ECO:0000259" key="9">
    <source>
        <dbReference type="Pfam" id="PF04535"/>
    </source>
</evidence>
<evidence type="ECO:0000256" key="5">
    <source>
        <dbReference type="ARBA" id="ARBA00022692"/>
    </source>
</evidence>
<evidence type="ECO:0000256" key="6">
    <source>
        <dbReference type="ARBA" id="ARBA00022989"/>
    </source>
</evidence>
<feature type="domain" description="Casparian strip membrane protein" evidence="9">
    <location>
        <begin position="7"/>
        <end position="154"/>
    </location>
</feature>
<evidence type="ECO:0000256" key="3">
    <source>
        <dbReference type="ARBA" id="ARBA00011489"/>
    </source>
</evidence>
<dbReference type="PROSITE" id="PS51257">
    <property type="entry name" value="PROKAR_LIPOPROTEIN"/>
    <property type="match status" value="1"/>
</dbReference>
<comment type="subunit">
    <text evidence="3 8">Homodimer and heterodimers.</text>
</comment>
<dbReference type="InterPro" id="IPR006459">
    <property type="entry name" value="CASP/CASPL"/>
</dbReference>
<dbReference type="PANTHER" id="PTHR33573">
    <property type="entry name" value="CASP-LIKE PROTEIN 4A4"/>
    <property type="match status" value="1"/>
</dbReference>
<dbReference type="NCBIfam" id="TIGR01569">
    <property type="entry name" value="A_tha_TIGR01569"/>
    <property type="match status" value="1"/>
</dbReference>
<dbReference type="PANTHER" id="PTHR33573:SF30">
    <property type="entry name" value="CASP-LIKE PROTEIN 2C1-RELATED"/>
    <property type="match status" value="1"/>
</dbReference>
<keyword evidence="5 8" id="KW-0812">Transmembrane</keyword>
<comment type="similarity">
    <text evidence="2 8">Belongs to the Casparian strip membrane proteins (CASP) family.</text>
</comment>